<dbReference type="PANTHER" id="PTHR45134">
    <property type="entry name" value="OS08G0543275 PROTEIN"/>
    <property type="match status" value="1"/>
</dbReference>
<comment type="caution">
    <text evidence="2">The sequence shown here is derived from an EMBL/GenBank/DDBJ whole genome shotgun (WGS) entry which is preliminary data.</text>
</comment>
<dbReference type="PANTHER" id="PTHR45134:SF5">
    <property type="entry name" value="OS08G0543275 PROTEIN"/>
    <property type="match status" value="1"/>
</dbReference>
<feature type="compositionally biased region" description="Pro residues" evidence="1">
    <location>
        <begin position="36"/>
        <end position="61"/>
    </location>
</feature>
<feature type="region of interest" description="Disordered" evidence="1">
    <location>
        <begin position="242"/>
        <end position="289"/>
    </location>
</feature>
<protein>
    <submittedName>
        <fullName evidence="2">Uncharacterized protein</fullName>
    </submittedName>
</protein>
<feature type="region of interest" description="Disordered" evidence="1">
    <location>
        <begin position="29"/>
        <end position="148"/>
    </location>
</feature>
<evidence type="ECO:0000313" key="3">
    <source>
        <dbReference type="Proteomes" id="UP000693946"/>
    </source>
</evidence>
<dbReference type="AlphaFoldDB" id="A0AAV6SA65"/>
<organism evidence="2 3">
    <name type="scientific">Solea senegalensis</name>
    <name type="common">Senegalese sole</name>
    <dbReference type="NCBI Taxonomy" id="28829"/>
    <lineage>
        <taxon>Eukaryota</taxon>
        <taxon>Metazoa</taxon>
        <taxon>Chordata</taxon>
        <taxon>Craniata</taxon>
        <taxon>Vertebrata</taxon>
        <taxon>Euteleostomi</taxon>
        <taxon>Actinopterygii</taxon>
        <taxon>Neopterygii</taxon>
        <taxon>Teleostei</taxon>
        <taxon>Neoteleostei</taxon>
        <taxon>Acanthomorphata</taxon>
        <taxon>Carangaria</taxon>
        <taxon>Pleuronectiformes</taxon>
        <taxon>Pleuronectoidei</taxon>
        <taxon>Soleidae</taxon>
        <taxon>Solea</taxon>
    </lineage>
</organism>
<keyword evidence="3" id="KW-1185">Reference proteome</keyword>
<reference evidence="2 3" key="1">
    <citation type="journal article" date="2021" name="Sci. Rep.">
        <title>Chromosome anchoring in Senegalese sole (Solea senegalensis) reveals sex-associated markers and genome rearrangements in flatfish.</title>
        <authorList>
            <person name="Guerrero-Cozar I."/>
            <person name="Gomez-Garrido J."/>
            <person name="Berbel C."/>
            <person name="Martinez-Blanch J.F."/>
            <person name="Alioto T."/>
            <person name="Claros M.G."/>
            <person name="Gagnaire P.A."/>
            <person name="Manchado M."/>
        </authorList>
    </citation>
    <scope>NUCLEOTIDE SEQUENCE [LARGE SCALE GENOMIC DNA]</scope>
    <source>
        <strain evidence="2">Sse05_10M</strain>
    </source>
</reference>
<name>A0AAV6SA65_SOLSE</name>
<feature type="compositionally biased region" description="Basic and acidic residues" evidence="1">
    <location>
        <begin position="86"/>
        <end position="100"/>
    </location>
</feature>
<dbReference type="EMBL" id="JAGKHQ010000006">
    <property type="protein sequence ID" value="KAG7513953.1"/>
    <property type="molecule type" value="Genomic_DNA"/>
</dbReference>
<evidence type="ECO:0000313" key="2">
    <source>
        <dbReference type="EMBL" id="KAG7513953.1"/>
    </source>
</evidence>
<feature type="compositionally biased region" description="Pro residues" evidence="1">
    <location>
        <begin position="120"/>
        <end position="142"/>
    </location>
</feature>
<dbReference type="Proteomes" id="UP000693946">
    <property type="component" value="Linkage Group LG14"/>
</dbReference>
<accession>A0AAV6SA65</accession>
<evidence type="ECO:0000256" key="1">
    <source>
        <dbReference type="SAM" id="MobiDB-lite"/>
    </source>
</evidence>
<sequence length="289" mass="32567">MVAPRERFTTLSCRRPCCLPLLLPRWPVPSRCPSTPSHPPLPPPRGEATHPPHPLTPPPLHLQPSGSSASVPETPALISLSNHSGTWDKDSRGRSTHLYDRPPQPPPQPLTSAATESPVLPHPPQRSPSPSPVRLTPPPPAPYRDSAASAWLQRIKRSSPTTPDPLVFNAHCVNCMSYRRPCGHVMHMSMFIHVVPDPVPHSPLTHTLTHKHTHTNTHTLRHKHTHLHKHTHTLRHTLRHKHTHTHTHTHTLTHKHTQTHTHTHTHTLTHTHTQTHTHTHLHTHTHTHT</sequence>
<proteinExistence type="predicted"/>
<gene>
    <name evidence="2" type="ORF">JOB18_021124</name>
</gene>